<dbReference type="STRING" id="85681.V4SHT4"/>
<evidence type="ECO:0000313" key="5">
    <source>
        <dbReference type="EMBL" id="ESR40142.1"/>
    </source>
</evidence>
<evidence type="ECO:0000256" key="2">
    <source>
        <dbReference type="ARBA" id="ARBA00022821"/>
    </source>
</evidence>
<dbReference type="FunFam" id="1.10.10.10:FF:000322">
    <property type="entry name" value="Probable disease resistance protein At1g63360"/>
    <property type="match status" value="1"/>
</dbReference>
<proteinExistence type="predicted"/>
<dbReference type="Gramene" id="ESR40142">
    <property type="protein sequence ID" value="ESR40142"/>
    <property type="gene ID" value="CICLE_v10027250mg"/>
</dbReference>
<dbReference type="InParanoid" id="V4SHT4"/>
<dbReference type="Proteomes" id="UP000030687">
    <property type="component" value="Unassembled WGS sequence"/>
</dbReference>
<dbReference type="KEGG" id="cic:CICLE_v10027250mg"/>
<feature type="domain" description="NB-ARC" evidence="3">
    <location>
        <begin position="59"/>
        <end position="218"/>
    </location>
</feature>
<dbReference type="PANTHER" id="PTHR23155:SF1156">
    <property type="entry name" value="LEUCINE-RICH REPEAT AND WD REPEAT-CONTAINING PROTEIN 1"/>
    <property type="match status" value="1"/>
</dbReference>
<dbReference type="PRINTS" id="PR00364">
    <property type="entry name" value="DISEASERSIST"/>
</dbReference>
<keyword evidence="2" id="KW-0611">Plant defense</keyword>
<name>V4SHT4_CITCL</name>
<dbReference type="GO" id="GO:0098542">
    <property type="term" value="P:defense response to other organism"/>
    <property type="evidence" value="ECO:0007669"/>
    <property type="project" value="TreeGrafter"/>
</dbReference>
<dbReference type="InterPro" id="IPR027417">
    <property type="entry name" value="P-loop_NTPase"/>
</dbReference>
<reference evidence="5 6" key="1">
    <citation type="submission" date="2013-10" db="EMBL/GenBank/DDBJ databases">
        <authorList>
            <consortium name="International Citrus Genome Consortium"/>
            <person name="Jenkins J."/>
            <person name="Schmutz J."/>
            <person name="Prochnik S."/>
            <person name="Rokhsar D."/>
            <person name="Gmitter F."/>
            <person name="Ollitrault P."/>
            <person name="Machado M."/>
            <person name="Talon M."/>
            <person name="Wincker P."/>
            <person name="Jaillon O."/>
            <person name="Morgante M."/>
        </authorList>
    </citation>
    <scope>NUCLEOTIDE SEQUENCE</scope>
    <source>
        <strain evidence="6">cv. Clemenules</strain>
    </source>
</reference>
<dbReference type="InterPro" id="IPR058922">
    <property type="entry name" value="WHD_DRP"/>
</dbReference>
<dbReference type="Pfam" id="PF00931">
    <property type="entry name" value="NB-ARC"/>
    <property type="match status" value="1"/>
</dbReference>
<evidence type="ECO:0000259" key="4">
    <source>
        <dbReference type="Pfam" id="PF23559"/>
    </source>
</evidence>
<dbReference type="Pfam" id="PF23559">
    <property type="entry name" value="WHD_DRP"/>
    <property type="match status" value="1"/>
</dbReference>
<dbReference type="InterPro" id="IPR044974">
    <property type="entry name" value="Disease_R_plants"/>
</dbReference>
<accession>V4SHT4</accession>
<gene>
    <name evidence="5" type="ORF">CICLE_v10027250mg</name>
</gene>
<protein>
    <submittedName>
        <fullName evidence="5">Uncharacterized protein</fullName>
    </submittedName>
</protein>
<evidence type="ECO:0000259" key="3">
    <source>
        <dbReference type="Pfam" id="PF00931"/>
    </source>
</evidence>
<sequence length="381" mass="44216">FLRHDIALKIKAINEKFDDIAKQKDLFNFNVNITKRIETPGRVQSIFFIDESEICGRDYKKNELLSKLLSDSSDQQKPIKMISIVGMGGIGKITLAQMAYNDKDVMNNFKKRYKVAKAIIAALGCETSNLGSLQSLVRCISESIEGKKYLVVLDDVWTDDYTKWEPFQRCSANGQCGNNILVTTHKKTVARMMESTNFISIKELSTQECWSLFKQECWLFLDSELWQLQELEKDLFSLLLLNYYDLPYRIKQCFRYCFISPKDSCIWKEDLIKLWIAQSFIEAKENKEMEIIDEEYFDYLTARSFFQEFHKGSDDIITECKMHDIVHDFAQFLRKNQCLSIEVNSPNQSLTNISWEKLQHSTLVPGSNASFPVSILCQKAT</sequence>
<feature type="non-terminal residue" evidence="5">
    <location>
        <position position="1"/>
    </location>
</feature>
<evidence type="ECO:0000313" key="6">
    <source>
        <dbReference type="Proteomes" id="UP000030687"/>
    </source>
</evidence>
<feature type="domain" description="Disease resistance protein winged helix" evidence="4">
    <location>
        <begin position="261"/>
        <end position="330"/>
    </location>
</feature>
<dbReference type="Gene3D" id="1.10.10.10">
    <property type="entry name" value="Winged helix-like DNA-binding domain superfamily/Winged helix DNA-binding domain"/>
    <property type="match status" value="1"/>
</dbReference>
<dbReference type="InterPro" id="IPR002182">
    <property type="entry name" value="NB-ARC"/>
</dbReference>
<evidence type="ECO:0000256" key="1">
    <source>
        <dbReference type="ARBA" id="ARBA00022737"/>
    </source>
</evidence>
<dbReference type="EMBL" id="KI536925">
    <property type="protein sequence ID" value="ESR40142.1"/>
    <property type="molecule type" value="Genomic_DNA"/>
</dbReference>
<dbReference type="OMA" id="FRYCFIS"/>
<dbReference type="AlphaFoldDB" id="V4SHT4"/>
<dbReference type="PANTHER" id="PTHR23155">
    <property type="entry name" value="DISEASE RESISTANCE PROTEIN RP"/>
    <property type="match status" value="1"/>
</dbReference>
<dbReference type="Gene3D" id="3.40.50.300">
    <property type="entry name" value="P-loop containing nucleotide triphosphate hydrolases"/>
    <property type="match status" value="1"/>
</dbReference>
<dbReference type="InterPro" id="IPR036388">
    <property type="entry name" value="WH-like_DNA-bd_sf"/>
</dbReference>
<dbReference type="eggNOG" id="KOG4658">
    <property type="taxonomic scope" value="Eukaryota"/>
</dbReference>
<organism evidence="5 6">
    <name type="scientific">Citrus clementina</name>
    <name type="common">Clementine</name>
    <name type="synonym">Citrus deliciosa x Citrus sinensis</name>
    <dbReference type="NCBI Taxonomy" id="85681"/>
    <lineage>
        <taxon>Eukaryota</taxon>
        <taxon>Viridiplantae</taxon>
        <taxon>Streptophyta</taxon>
        <taxon>Embryophyta</taxon>
        <taxon>Tracheophyta</taxon>
        <taxon>Spermatophyta</taxon>
        <taxon>Magnoliopsida</taxon>
        <taxon>eudicotyledons</taxon>
        <taxon>Gunneridae</taxon>
        <taxon>Pentapetalae</taxon>
        <taxon>rosids</taxon>
        <taxon>malvids</taxon>
        <taxon>Sapindales</taxon>
        <taxon>Rutaceae</taxon>
        <taxon>Aurantioideae</taxon>
        <taxon>Citrus</taxon>
    </lineage>
</organism>
<keyword evidence="6" id="KW-1185">Reference proteome</keyword>
<dbReference type="SUPFAM" id="SSF52540">
    <property type="entry name" value="P-loop containing nucleoside triphosphate hydrolases"/>
    <property type="match status" value="1"/>
</dbReference>
<keyword evidence="1" id="KW-0677">Repeat</keyword>
<dbReference type="GO" id="GO:0043531">
    <property type="term" value="F:ADP binding"/>
    <property type="evidence" value="ECO:0007669"/>
    <property type="project" value="InterPro"/>
</dbReference>